<feature type="transmembrane region" description="Helical" evidence="1">
    <location>
        <begin position="247"/>
        <end position="266"/>
    </location>
</feature>
<feature type="transmembrane region" description="Helical" evidence="1">
    <location>
        <begin position="272"/>
        <end position="290"/>
    </location>
</feature>
<feature type="transmembrane region" description="Helical" evidence="1">
    <location>
        <begin position="340"/>
        <end position="360"/>
    </location>
</feature>
<keyword evidence="1" id="KW-0812">Transmembrane</keyword>
<keyword evidence="1" id="KW-0472">Membrane</keyword>
<gene>
    <name evidence="3" type="ORF">MYP_1006</name>
</gene>
<dbReference type="GO" id="GO:0000271">
    <property type="term" value="P:polysaccharide biosynthetic process"/>
    <property type="evidence" value="ECO:0007669"/>
    <property type="project" value="TreeGrafter"/>
</dbReference>
<dbReference type="AlphaFoldDB" id="A0A098LCM0"/>
<evidence type="ECO:0000313" key="4">
    <source>
        <dbReference type="Proteomes" id="UP000030185"/>
    </source>
</evidence>
<name>A0A098LCM0_9BACT</name>
<reference evidence="3 4" key="1">
    <citation type="submission" date="2014-09" db="EMBL/GenBank/DDBJ databases">
        <title>Sporocytophaga myxococcoides PG-01 genome sequencing.</title>
        <authorList>
            <person name="Liu L."/>
            <person name="Gao P.J."/>
            <person name="Chen G.J."/>
            <person name="Wang L.S."/>
        </authorList>
    </citation>
    <scope>NUCLEOTIDE SEQUENCE [LARGE SCALE GENOMIC DNA]</scope>
    <source>
        <strain evidence="3 4">PG-01</strain>
    </source>
</reference>
<feature type="transmembrane region" description="Helical" evidence="1">
    <location>
        <begin position="311"/>
        <end position="328"/>
    </location>
</feature>
<dbReference type="GO" id="GO:0016020">
    <property type="term" value="C:membrane"/>
    <property type="evidence" value="ECO:0007669"/>
    <property type="project" value="TreeGrafter"/>
</dbReference>
<organism evidence="3 4">
    <name type="scientific">Sporocytophaga myxococcoides</name>
    <dbReference type="NCBI Taxonomy" id="153721"/>
    <lineage>
        <taxon>Bacteria</taxon>
        <taxon>Pseudomonadati</taxon>
        <taxon>Bacteroidota</taxon>
        <taxon>Cytophagia</taxon>
        <taxon>Cytophagales</taxon>
        <taxon>Cytophagaceae</taxon>
        <taxon>Sporocytophaga</taxon>
    </lineage>
</organism>
<feature type="transmembrane region" description="Helical" evidence="1">
    <location>
        <begin position="21"/>
        <end position="43"/>
    </location>
</feature>
<comment type="caution">
    <text evidence="3">The sequence shown here is derived from an EMBL/GenBank/DDBJ whole genome shotgun (WGS) entry which is preliminary data.</text>
</comment>
<feature type="domain" description="Acyltransferase 3" evidence="2">
    <location>
        <begin position="14"/>
        <end position="356"/>
    </location>
</feature>
<dbReference type="PANTHER" id="PTHR23028">
    <property type="entry name" value="ACETYLTRANSFERASE"/>
    <property type="match status" value="1"/>
</dbReference>
<dbReference type="PANTHER" id="PTHR23028:SF53">
    <property type="entry name" value="ACYL_TRANSF_3 DOMAIN-CONTAINING PROTEIN"/>
    <property type="match status" value="1"/>
</dbReference>
<dbReference type="EMBL" id="BBLT01000002">
    <property type="protein sequence ID" value="GAL83778.1"/>
    <property type="molecule type" value="Genomic_DNA"/>
</dbReference>
<dbReference type="GO" id="GO:0016747">
    <property type="term" value="F:acyltransferase activity, transferring groups other than amino-acyl groups"/>
    <property type="evidence" value="ECO:0007669"/>
    <property type="project" value="InterPro"/>
</dbReference>
<feature type="transmembrane region" description="Helical" evidence="1">
    <location>
        <begin position="63"/>
        <end position="84"/>
    </location>
</feature>
<sequence length="383" mass="45029">MTNLSIKSSENLSNLHILRGLTALYVLIYHAKFILWCGGNEYIKAYPMHNWGIGDYLVFASDIFSSAGFEMVLVFFVLSGFFIAKSFNKKRWSLRDFYLKRIARIYPPYLFSLLFSVIVILLIGQINADLYSLDIPFERNQRLKVAYENLNFKSIAYSLFFISTKEYIGMNIVYWSLLIEVVFYIIIPFVIVRPVIYFILSLICAIFMRYTPLAYFTFLSEYSIYFALGVLIFKYKDISVVTIIEKSKYIFLILIITLIFSVVILSALKLKYYSSFTAALLSLFSIFFLLKVQLHEGWVLKRLKFLGEISYSLYLFHFPVLLLIYALLTKYTGSYNFYSRVYWVSIPIALLVAYCCYGFIEKRSKLMIDVFRNRRSLRMEIEE</sequence>
<feature type="transmembrane region" description="Helical" evidence="1">
    <location>
        <begin position="105"/>
        <end position="126"/>
    </location>
</feature>
<feature type="transmembrane region" description="Helical" evidence="1">
    <location>
        <begin position="181"/>
        <end position="208"/>
    </location>
</feature>
<accession>A0A098LCM0</accession>
<feature type="transmembrane region" description="Helical" evidence="1">
    <location>
        <begin position="214"/>
        <end position="235"/>
    </location>
</feature>
<keyword evidence="4" id="KW-1185">Reference proteome</keyword>
<dbReference type="Pfam" id="PF01757">
    <property type="entry name" value="Acyl_transf_3"/>
    <property type="match status" value="1"/>
</dbReference>
<evidence type="ECO:0000256" key="1">
    <source>
        <dbReference type="SAM" id="Phobius"/>
    </source>
</evidence>
<keyword evidence="1" id="KW-1133">Transmembrane helix</keyword>
<evidence type="ECO:0000313" key="3">
    <source>
        <dbReference type="EMBL" id="GAL83778.1"/>
    </source>
</evidence>
<proteinExistence type="predicted"/>
<dbReference type="eggNOG" id="COG1835">
    <property type="taxonomic scope" value="Bacteria"/>
</dbReference>
<evidence type="ECO:0000259" key="2">
    <source>
        <dbReference type="Pfam" id="PF01757"/>
    </source>
</evidence>
<dbReference type="Proteomes" id="UP000030185">
    <property type="component" value="Unassembled WGS sequence"/>
</dbReference>
<protein>
    <recommendedName>
        <fullName evidence="2">Acyltransferase 3 domain-containing protein</fullName>
    </recommendedName>
</protein>
<dbReference type="RefSeq" id="WP_197060012.1">
    <property type="nucleotide sequence ID" value="NZ_BBLT01000002.1"/>
</dbReference>
<dbReference type="STRING" id="153721.MYP_1006"/>
<dbReference type="InterPro" id="IPR002656">
    <property type="entry name" value="Acyl_transf_3_dom"/>
</dbReference>
<dbReference type="InterPro" id="IPR050879">
    <property type="entry name" value="Acyltransferase_3"/>
</dbReference>